<proteinExistence type="predicted"/>
<feature type="compositionally biased region" description="Low complexity" evidence="1">
    <location>
        <begin position="1"/>
        <end position="22"/>
    </location>
</feature>
<comment type="caution">
    <text evidence="2">The sequence shown here is derived from an EMBL/GenBank/DDBJ whole genome shotgun (WGS) entry which is preliminary data.</text>
</comment>
<evidence type="ECO:0000256" key="1">
    <source>
        <dbReference type="SAM" id="MobiDB-lite"/>
    </source>
</evidence>
<accession>A0A967EZE3</accession>
<feature type="region of interest" description="Disordered" evidence="1">
    <location>
        <begin position="1"/>
        <end position="35"/>
    </location>
</feature>
<dbReference type="RefSeq" id="WP_167226632.1">
    <property type="nucleotide sequence ID" value="NZ_JAAQPH010000013.1"/>
</dbReference>
<organism evidence="2 3">
    <name type="scientific">Pelagibius litoralis</name>
    <dbReference type="NCBI Taxonomy" id="374515"/>
    <lineage>
        <taxon>Bacteria</taxon>
        <taxon>Pseudomonadati</taxon>
        <taxon>Pseudomonadota</taxon>
        <taxon>Alphaproteobacteria</taxon>
        <taxon>Rhodospirillales</taxon>
        <taxon>Rhodovibrionaceae</taxon>
        <taxon>Pelagibius</taxon>
    </lineage>
</organism>
<dbReference type="EMBL" id="JAAQPH010000013">
    <property type="protein sequence ID" value="NIA70225.1"/>
    <property type="molecule type" value="Genomic_DNA"/>
</dbReference>
<keyword evidence="3" id="KW-1185">Reference proteome</keyword>
<reference evidence="2" key="1">
    <citation type="submission" date="2020-03" db="EMBL/GenBank/DDBJ databases">
        <title>Genome of Pelagibius litoralis DSM 21314T.</title>
        <authorList>
            <person name="Wang G."/>
        </authorList>
    </citation>
    <scope>NUCLEOTIDE SEQUENCE</scope>
    <source>
        <strain evidence="2">DSM 21314</strain>
    </source>
</reference>
<dbReference type="AlphaFoldDB" id="A0A967EZE3"/>
<name>A0A967EZE3_9PROT</name>
<gene>
    <name evidence="2" type="ORF">HBA54_16585</name>
</gene>
<sequence length="92" mass="9375">MTDDASLGAAGADAGGPLPAAPEVGGGATDAPEAPRSIFDLRSVAPLSPEEQVERAEAMERTLAFGAEPVRDDRGWALEVDFIEANGEAVAP</sequence>
<evidence type="ECO:0000313" key="3">
    <source>
        <dbReference type="Proteomes" id="UP000761264"/>
    </source>
</evidence>
<protein>
    <submittedName>
        <fullName evidence="2">Uncharacterized protein</fullName>
    </submittedName>
</protein>
<dbReference type="Proteomes" id="UP000761264">
    <property type="component" value="Unassembled WGS sequence"/>
</dbReference>
<evidence type="ECO:0000313" key="2">
    <source>
        <dbReference type="EMBL" id="NIA70225.1"/>
    </source>
</evidence>